<reference evidence="1" key="1">
    <citation type="submission" date="2025-08" db="UniProtKB">
        <authorList>
            <consortium name="Ensembl"/>
        </authorList>
    </citation>
    <scope>IDENTIFICATION</scope>
</reference>
<keyword evidence="2" id="KW-1185">Reference proteome</keyword>
<dbReference type="AlphaFoldDB" id="A0A8C9LT34"/>
<protein>
    <submittedName>
        <fullName evidence="1">Uncharacterized protein</fullName>
    </submittedName>
</protein>
<sequence>IMFDGPEQMEPEEGKTGSRLCQYYLSETEELKNSSQRSCSCCRNRAPV</sequence>
<accession>A0A8C9LT34</accession>
<reference evidence="1" key="2">
    <citation type="submission" date="2025-09" db="UniProtKB">
        <authorList>
            <consortium name="Ensembl"/>
        </authorList>
    </citation>
    <scope>IDENTIFICATION</scope>
</reference>
<evidence type="ECO:0000313" key="1">
    <source>
        <dbReference type="Ensembl" id="ENSPTEP00000026844.1"/>
    </source>
</evidence>
<evidence type="ECO:0000313" key="2">
    <source>
        <dbReference type="Proteomes" id="UP000694416"/>
    </source>
</evidence>
<dbReference type="Proteomes" id="UP000694416">
    <property type="component" value="Unplaced"/>
</dbReference>
<name>A0A8C9LT34_9PRIM</name>
<dbReference type="Ensembl" id="ENSPTET00000037724.1">
    <property type="protein sequence ID" value="ENSPTEP00000026844.1"/>
    <property type="gene ID" value="ENSPTEG00000026823.1"/>
</dbReference>
<proteinExistence type="predicted"/>
<organism evidence="1 2">
    <name type="scientific">Piliocolobus tephrosceles</name>
    <name type="common">Ugandan red Colobus</name>
    <dbReference type="NCBI Taxonomy" id="591936"/>
    <lineage>
        <taxon>Eukaryota</taxon>
        <taxon>Metazoa</taxon>
        <taxon>Chordata</taxon>
        <taxon>Craniata</taxon>
        <taxon>Vertebrata</taxon>
        <taxon>Euteleostomi</taxon>
        <taxon>Mammalia</taxon>
        <taxon>Eutheria</taxon>
        <taxon>Euarchontoglires</taxon>
        <taxon>Primates</taxon>
        <taxon>Haplorrhini</taxon>
        <taxon>Catarrhini</taxon>
        <taxon>Cercopithecidae</taxon>
        <taxon>Colobinae</taxon>
        <taxon>Piliocolobus</taxon>
    </lineage>
</organism>